<gene>
    <name evidence="2" type="ORF">P171DRAFT_434580</name>
</gene>
<organism evidence="2 3">
    <name type="scientific">Karstenula rhodostoma CBS 690.94</name>
    <dbReference type="NCBI Taxonomy" id="1392251"/>
    <lineage>
        <taxon>Eukaryota</taxon>
        <taxon>Fungi</taxon>
        <taxon>Dikarya</taxon>
        <taxon>Ascomycota</taxon>
        <taxon>Pezizomycotina</taxon>
        <taxon>Dothideomycetes</taxon>
        <taxon>Pleosporomycetidae</taxon>
        <taxon>Pleosporales</taxon>
        <taxon>Massarineae</taxon>
        <taxon>Didymosphaeriaceae</taxon>
        <taxon>Karstenula</taxon>
    </lineage>
</organism>
<dbReference type="EMBL" id="MU001506">
    <property type="protein sequence ID" value="KAF2440822.1"/>
    <property type="molecule type" value="Genomic_DNA"/>
</dbReference>
<comment type="caution">
    <text evidence="2">The sequence shown here is derived from an EMBL/GenBank/DDBJ whole genome shotgun (WGS) entry which is preliminary data.</text>
</comment>
<evidence type="ECO:0000313" key="3">
    <source>
        <dbReference type="Proteomes" id="UP000799764"/>
    </source>
</evidence>
<feature type="transmembrane region" description="Helical" evidence="1">
    <location>
        <begin position="21"/>
        <end position="48"/>
    </location>
</feature>
<keyword evidence="1" id="KW-0812">Transmembrane</keyword>
<accession>A0A9P4PBF5</accession>
<reference evidence="2" key="1">
    <citation type="journal article" date="2020" name="Stud. Mycol.">
        <title>101 Dothideomycetes genomes: a test case for predicting lifestyles and emergence of pathogens.</title>
        <authorList>
            <person name="Haridas S."/>
            <person name="Albert R."/>
            <person name="Binder M."/>
            <person name="Bloem J."/>
            <person name="Labutti K."/>
            <person name="Salamov A."/>
            <person name="Andreopoulos B."/>
            <person name="Baker S."/>
            <person name="Barry K."/>
            <person name="Bills G."/>
            <person name="Bluhm B."/>
            <person name="Cannon C."/>
            <person name="Castanera R."/>
            <person name="Culley D."/>
            <person name="Daum C."/>
            <person name="Ezra D."/>
            <person name="Gonzalez J."/>
            <person name="Henrissat B."/>
            <person name="Kuo A."/>
            <person name="Liang C."/>
            <person name="Lipzen A."/>
            <person name="Lutzoni F."/>
            <person name="Magnuson J."/>
            <person name="Mondo S."/>
            <person name="Nolan M."/>
            <person name="Ohm R."/>
            <person name="Pangilinan J."/>
            <person name="Park H.-J."/>
            <person name="Ramirez L."/>
            <person name="Alfaro M."/>
            <person name="Sun H."/>
            <person name="Tritt A."/>
            <person name="Yoshinaga Y."/>
            <person name="Zwiers L.-H."/>
            <person name="Turgeon B."/>
            <person name="Goodwin S."/>
            <person name="Spatafora J."/>
            <person name="Crous P."/>
            <person name="Grigoriev I."/>
        </authorList>
    </citation>
    <scope>NUCLEOTIDE SEQUENCE</scope>
    <source>
        <strain evidence="2">CBS 690.94</strain>
    </source>
</reference>
<evidence type="ECO:0000256" key="1">
    <source>
        <dbReference type="SAM" id="Phobius"/>
    </source>
</evidence>
<keyword evidence="3" id="KW-1185">Reference proteome</keyword>
<name>A0A9P4PBF5_9PLEO</name>
<keyword evidence="1" id="KW-1133">Transmembrane helix</keyword>
<keyword evidence="1" id="KW-0472">Membrane</keyword>
<dbReference type="AlphaFoldDB" id="A0A9P4PBF5"/>
<sequence>MTPVQERKRPREQVNFRRLWGLIYAKIVTTRLTACFGHLGIRILYFSWVQLSQDRPNWFKCKHQNIAAF</sequence>
<protein>
    <submittedName>
        <fullName evidence="2">Uncharacterized protein</fullName>
    </submittedName>
</protein>
<evidence type="ECO:0000313" key="2">
    <source>
        <dbReference type="EMBL" id="KAF2440822.1"/>
    </source>
</evidence>
<dbReference type="Proteomes" id="UP000799764">
    <property type="component" value="Unassembled WGS sequence"/>
</dbReference>
<proteinExistence type="predicted"/>